<dbReference type="Gene3D" id="1.10.8.60">
    <property type="match status" value="1"/>
</dbReference>
<dbReference type="SUPFAM" id="SSF48019">
    <property type="entry name" value="post-AAA+ oligomerization domain-like"/>
    <property type="match status" value="1"/>
</dbReference>
<keyword evidence="4 12" id="KW-0548">Nucleotidyltransferase</keyword>
<dbReference type="GO" id="GO:0006261">
    <property type="term" value="P:DNA-templated DNA replication"/>
    <property type="evidence" value="ECO:0007669"/>
    <property type="project" value="TreeGrafter"/>
</dbReference>
<evidence type="ECO:0000256" key="1">
    <source>
        <dbReference type="ARBA" id="ARBA00012417"/>
    </source>
</evidence>
<dbReference type="InterPro" id="IPR027417">
    <property type="entry name" value="P-loop_NTPase"/>
</dbReference>
<evidence type="ECO:0000259" key="10">
    <source>
        <dbReference type="Pfam" id="PF06144"/>
    </source>
</evidence>
<keyword evidence="3 12" id="KW-0808">Transferase</keyword>
<evidence type="ECO:0000256" key="3">
    <source>
        <dbReference type="ARBA" id="ARBA00022679"/>
    </source>
</evidence>
<reference evidence="12 13" key="1">
    <citation type="submission" date="2018-06" db="EMBL/GenBank/DDBJ databases">
        <authorList>
            <consortium name="Pathogen Informatics"/>
            <person name="Doyle S."/>
        </authorList>
    </citation>
    <scope>NUCLEOTIDE SEQUENCE [LARGE SCALE GENOMIC DNA]</scope>
    <source>
        <strain evidence="12 13">NCTC10738</strain>
    </source>
</reference>
<comment type="catalytic activity">
    <reaction evidence="8">
        <text>DNA(n) + a 2'-deoxyribonucleoside 5'-triphosphate = DNA(n+1) + diphosphate</text>
        <dbReference type="Rhea" id="RHEA:22508"/>
        <dbReference type="Rhea" id="RHEA-COMP:17339"/>
        <dbReference type="Rhea" id="RHEA-COMP:17340"/>
        <dbReference type="ChEBI" id="CHEBI:33019"/>
        <dbReference type="ChEBI" id="CHEBI:61560"/>
        <dbReference type="ChEBI" id="CHEBI:173112"/>
        <dbReference type="EC" id="2.7.7.7"/>
    </reaction>
</comment>
<dbReference type="RefSeq" id="WP_115389896.1">
    <property type="nucleotide sequence ID" value="NZ_CP046378.1"/>
</dbReference>
<dbReference type="Pfam" id="PF06144">
    <property type="entry name" value="DNA_pol3_delta"/>
    <property type="match status" value="1"/>
</dbReference>
<evidence type="ECO:0000256" key="8">
    <source>
        <dbReference type="ARBA" id="ARBA00049244"/>
    </source>
</evidence>
<dbReference type="EC" id="2.7.7.7" evidence="1 9"/>
<dbReference type="GO" id="GO:0003677">
    <property type="term" value="F:DNA binding"/>
    <property type="evidence" value="ECO:0007669"/>
    <property type="project" value="InterPro"/>
</dbReference>
<accession>A0A380AH43</accession>
<feature type="domain" description="DNA polymerase III delta N-terminal" evidence="10">
    <location>
        <begin position="19"/>
        <end position="137"/>
    </location>
</feature>
<dbReference type="SUPFAM" id="SSF52540">
    <property type="entry name" value="P-loop containing nucleoside triphosphate hydrolases"/>
    <property type="match status" value="1"/>
</dbReference>
<dbReference type="Gene3D" id="3.40.50.300">
    <property type="entry name" value="P-loop containing nucleotide triphosphate hydrolases"/>
    <property type="match status" value="1"/>
</dbReference>
<protein>
    <recommendedName>
        <fullName evidence="2 9">DNA polymerase III subunit delta</fullName>
        <ecNumber evidence="1 9">2.7.7.7</ecNumber>
    </recommendedName>
</protein>
<dbReference type="InterPro" id="IPR032780">
    <property type="entry name" value="DNA_pol3_delt_C"/>
</dbReference>
<evidence type="ECO:0000256" key="5">
    <source>
        <dbReference type="ARBA" id="ARBA00022705"/>
    </source>
</evidence>
<dbReference type="CDD" id="cd18138">
    <property type="entry name" value="HLD_clamp_pol_III_delta"/>
    <property type="match status" value="1"/>
</dbReference>
<keyword evidence="6" id="KW-0239">DNA-directed DNA polymerase</keyword>
<dbReference type="InterPro" id="IPR010372">
    <property type="entry name" value="DNA_pol3_delta_N"/>
</dbReference>
<dbReference type="Gene3D" id="1.20.272.10">
    <property type="match status" value="1"/>
</dbReference>
<dbReference type="AlphaFoldDB" id="A0A380AH43"/>
<dbReference type="Pfam" id="PF14840">
    <property type="entry name" value="DNA_pol3_delt_C"/>
    <property type="match status" value="1"/>
</dbReference>
<organism evidence="12 13">
    <name type="scientific">Shewanella algae</name>
    <dbReference type="NCBI Taxonomy" id="38313"/>
    <lineage>
        <taxon>Bacteria</taxon>
        <taxon>Pseudomonadati</taxon>
        <taxon>Pseudomonadota</taxon>
        <taxon>Gammaproteobacteria</taxon>
        <taxon>Alteromonadales</taxon>
        <taxon>Shewanellaceae</taxon>
        <taxon>Shewanella</taxon>
    </lineage>
</organism>
<keyword evidence="5" id="KW-0235">DNA replication</keyword>
<gene>
    <name evidence="12" type="primary">holA</name>
    <name evidence="12" type="ORF">NCTC10738_02753</name>
</gene>
<evidence type="ECO:0000256" key="4">
    <source>
        <dbReference type="ARBA" id="ARBA00022695"/>
    </source>
</evidence>
<feature type="domain" description="DNA polymerase III subunit delta C-terminal" evidence="11">
    <location>
        <begin position="213"/>
        <end position="332"/>
    </location>
</feature>
<evidence type="ECO:0000256" key="7">
    <source>
        <dbReference type="ARBA" id="ARBA00034754"/>
    </source>
</evidence>
<dbReference type="InterPro" id="IPR008921">
    <property type="entry name" value="DNA_pol3_clamp-load_cplx_C"/>
</dbReference>
<evidence type="ECO:0000313" key="13">
    <source>
        <dbReference type="Proteomes" id="UP000254069"/>
    </source>
</evidence>
<dbReference type="NCBIfam" id="TIGR01128">
    <property type="entry name" value="holA"/>
    <property type="match status" value="1"/>
</dbReference>
<dbReference type="PANTHER" id="PTHR34388">
    <property type="entry name" value="DNA POLYMERASE III SUBUNIT DELTA"/>
    <property type="match status" value="1"/>
</dbReference>
<sequence length="343" mass="38969">MRVYPDQLHRQLSPLKSCYLLLGDDPYLLDSSKRQILAAARSQGFEERLQLTQEANFNWQDLANEWHAMSLFASRRIIELNLPQAKPGADGGAMLQSLIAEQNPDIVLIIDGPKLGRDQQNSKWFKALDSQGLYVPCATPEGAQFQRWLDGRIQYYRLNLKNDARAMLYALYEGNLLAADQAMQLLQLLAGARPVDSEELSRYFEDQSRFSVFQLTDALLANQQDKAQHILAQLKAEETAMPIIHWALQKELTLLLTLQSARSQGESLNSLFGKHRIWDKRKPLYQGALTRLSLEAIESMLAIASKLELALKQQGQENWTSLSHLCLLFDPKAARHLGHIEFD</sequence>
<dbReference type="GO" id="GO:0009360">
    <property type="term" value="C:DNA polymerase III complex"/>
    <property type="evidence" value="ECO:0007669"/>
    <property type="project" value="UniProtKB-UniRule"/>
</dbReference>
<dbReference type="PANTHER" id="PTHR34388:SF1">
    <property type="entry name" value="DNA POLYMERASE III SUBUNIT DELTA"/>
    <property type="match status" value="1"/>
</dbReference>
<comment type="similarity">
    <text evidence="7">Belongs to the DNA polymerase HolA subunit family.</text>
</comment>
<dbReference type="Proteomes" id="UP000254069">
    <property type="component" value="Unassembled WGS sequence"/>
</dbReference>
<evidence type="ECO:0000259" key="11">
    <source>
        <dbReference type="Pfam" id="PF14840"/>
    </source>
</evidence>
<keyword evidence="13" id="KW-1185">Reference proteome</keyword>
<evidence type="ECO:0000313" key="12">
    <source>
        <dbReference type="EMBL" id="SUI80079.1"/>
    </source>
</evidence>
<evidence type="ECO:0000256" key="9">
    <source>
        <dbReference type="NCBIfam" id="TIGR01128"/>
    </source>
</evidence>
<name>A0A380AH43_9GAMM</name>
<evidence type="ECO:0000256" key="2">
    <source>
        <dbReference type="ARBA" id="ARBA00017703"/>
    </source>
</evidence>
<dbReference type="EMBL" id="UGYO01000001">
    <property type="protein sequence ID" value="SUI80079.1"/>
    <property type="molecule type" value="Genomic_DNA"/>
</dbReference>
<proteinExistence type="inferred from homology"/>
<dbReference type="GO" id="GO:0003887">
    <property type="term" value="F:DNA-directed DNA polymerase activity"/>
    <property type="evidence" value="ECO:0007669"/>
    <property type="project" value="UniProtKB-UniRule"/>
</dbReference>
<evidence type="ECO:0000256" key="6">
    <source>
        <dbReference type="ARBA" id="ARBA00022932"/>
    </source>
</evidence>
<dbReference type="InterPro" id="IPR005790">
    <property type="entry name" value="DNA_polIII_delta"/>
</dbReference>